<evidence type="ECO:0000256" key="1">
    <source>
        <dbReference type="SAM" id="MobiDB-lite"/>
    </source>
</evidence>
<dbReference type="Pfam" id="PF06605">
    <property type="entry name" value="Prophage_tail"/>
    <property type="match status" value="1"/>
</dbReference>
<dbReference type="InterPro" id="IPR010572">
    <property type="entry name" value="Tail_dom"/>
</dbReference>
<organism evidence="3 4">
    <name type="scientific">Helcococcus bovis</name>
    <dbReference type="NCBI Taxonomy" id="3153252"/>
    <lineage>
        <taxon>Bacteria</taxon>
        <taxon>Bacillati</taxon>
        <taxon>Bacillota</taxon>
        <taxon>Tissierellia</taxon>
        <taxon>Tissierellales</taxon>
        <taxon>Peptoniphilaceae</taxon>
        <taxon>Helcococcus</taxon>
    </lineage>
</organism>
<name>A0ABW9F6A0_9FIRM</name>
<dbReference type="RefSeq" id="WP_408126298.1">
    <property type="nucleotide sequence ID" value="NZ_JBFNFH010000003.1"/>
</dbReference>
<proteinExistence type="predicted"/>
<sequence length="771" mass="87519">MKFIVLDRDENRIKNVTTFSTRRKVKINSLDNIEFDTYDDFLEKYFRLLYKDDLGKWHEYIISSIEMIHDENGIKYHVFAENSLVEIRGDFLDDLRAINSDAKDAVDKLLYNSRWRSKVESTKIATTNFYRITAFEGLNKFLSDFGGEIDTEIKVSGEKVIDRYLIYKDIISYDNGKRFSFSKDISSIKRTISDDEIITALYGYGKGEELKSETGTSYGRKIDFSEVNKGESYIENIEATKKYGFNKRPRFGTWIFDDITDKNILLRETKKMLEKLSKPNISYEIDVVDLKSYGINFEGISCGDMVTVRDYELNESLKSRVLELEEDLDKIETTKLILGNTRKYILDDNRDFKNQVSNFLSKEKVYDKLVLNPVDLSNVVYMDEVIKHLNNQFNSGTSNISFDVNRGLVITDKNKESESSWIIEISSLGFRIANSKLSNGQWNFRTFGTGDSFSADLIKTGVLEGGKVKFDLQQGTFLIGKSPTDYEIYYDGTKLFINVESIYSTISTSVEKFVKENKDILKGEKGDKGNVGPKGSPGVDGVDGKDGVSVKSTITEYSLSDSPDTKPEGGWSTKVIFEEGKFLWRRNKITYSDGKTDYIGEEYILVPSSITESIYQLSTNFNQYTESSEKEFNKIIEMKKTIEEIDGKVATVSLVSTKAQQKADSFEQVFTRLENAISSNEEETKKISAVIKSGLDKEGNTFTEWGSSGNSIVRVGADGIDMISNNVSTMKLKEGVVDANSLYVKDTIGFGNHTAQKYKTEFTIFSWTGGN</sequence>
<feature type="compositionally biased region" description="Low complexity" evidence="1">
    <location>
        <begin position="531"/>
        <end position="540"/>
    </location>
</feature>
<dbReference type="EMBL" id="JBFNFH010000003">
    <property type="protein sequence ID" value="MFM1524501.1"/>
    <property type="molecule type" value="Genomic_DNA"/>
</dbReference>
<evidence type="ECO:0000259" key="2">
    <source>
        <dbReference type="Pfam" id="PF06605"/>
    </source>
</evidence>
<reference evidence="3 4" key="1">
    <citation type="journal article" date="2024" name="Front. Microbiol.">
        <title>Pangenomic and biochemical analyses of Helcococcus ovis reveal widespread tetracycline resistance and a novel bacterial species, Helcococcus bovis.</title>
        <authorList>
            <person name="Cunha F."/>
            <person name="Zhai Y."/>
            <person name="Casaro S."/>
            <person name="Jones K.L."/>
            <person name="Hernandez M."/>
            <person name="Bisinotto R.S."/>
            <person name="Kariyawasam S."/>
            <person name="Brown M.B."/>
            <person name="Phillips A."/>
            <person name="Jeong K.C."/>
            <person name="Galvao K.N."/>
        </authorList>
    </citation>
    <scope>NUCLEOTIDE SEQUENCE [LARGE SCALE GENOMIC DNA]</scope>
    <source>
        <strain evidence="3 4">KG197</strain>
    </source>
</reference>
<keyword evidence="4" id="KW-1185">Reference proteome</keyword>
<dbReference type="InterPro" id="IPR007119">
    <property type="entry name" value="Phage_tail_spike_N"/>
</dbReference>
<feature type="region of interest" description="Disordered" evidence="1">
    <location>
        <begin position="524"/>
        <end position="546"/>
    </location>
</feature>
<dbReference type="NCBIfam" id="TIGR01665">
    <property type="entry name" value="put_anti_recept"/>
    <property type="match status" value="1"/>
</dbReference>
<dbReference type="Proteomes" id="UP001629536">
    <property type="component" value="Unassembled WGS sequence"/>
</dbReference>
<comment type="caution">
    <text evidence="3">The sequence shown here is derived from an EMBL/GenBank/DDBJ whole genome shotgun (WGS) entry which is preliminary data.</text>
</comment>
<feature type="domain" description="Tail spike" evidence="2">
    <location>
        <begin position="101"/>
        <end position="349"/>
    </location>
</feature>
<evidence type="ECO:0000313" key="4">
    <source>
        <dbReference type="Proteomes" id="UP001629536"/>
    </source>
</evidence>
<evidence type="ECO:0000313" key="3">
    <source>
        <dbReference type="EMBL" id="MFM1524501.1"/>
    </source>
</evidence>
<gene>
    <name evidence="3" type="ORF">ABGF40_02325</name>
</gene>
<protein>
    <submittedName>
        <fullName evidence="3">Phage tail spike protein</fullName>
    </submittedName>
</protein>
<dbReference type="Gene3D" id="1.20.5.320">
    <property type="entry name" value="6-Phosphogluconate Dehydrogenase, domain 3"/>
    <property type="match status" value="1"/>
</dbReference>
<accession>A0ABW9F6A0</accession>